<dbReference type="OrthoDB" id="6837at2157"/>
<evidence type="ECO:0000256" key="2">
    <source>
        <dbReference type="ARBA" id="ARBA00022723"/>
    </source>
</evidence>
<dbReference type="RefSeq" id="WP_089765688.1">
    <property type="nucleotide sequence ID" value="NZ_FNPB01000002.1"/>
</dbReference>
<dbReference type="GO" id="GO:0051213">
    <property type="term" value="F:dioxygenase activity"/>
    <property type="evidence" value="ECO:0007669"/>
    <property type="project" value="UniProtKB-KW"/>
</dbReference>
<dbReference type="Gene3D" id="2.102.10.10">
    <property type="entry name" value="Rieske [2Fe-2S] iron-sulphur domain"/>
    <property type="match status" value="1"/>
</dbReference>
<name>A0A1H3EEM1_9EURY</name>
<keyword evidence="7" id="KW-1185">Reference proteome</keyword>
<dbReference type="EMBL" id="FNPB01000002">
    <property type="protein sequence ID" value="SDX77173.1"/>
    <property type="molecule type" value="Genomic_DNA"/>
</dbReference>
<evidence type="ECO:0000256" key="1">
    <source>
        <dbReference type="ARBA" id="ARBA00022714"/>
    </source>
</evidence>
<accession>A0A1H3EEM1</accession>
<dbReference type="PANTHER" id="PTHR21496:SF23">
    <property type="entry name" value="3-PHENYLPROPIONATE_CINNAMIC ACID DIOXYGENASE FERREDOXIN SUBUNIT"/>
    <property type="match status" value="1"/>
</dbReference>
<sequence>MASHAVISAEELPPGDHLVVELEGKEIGVYNVDGEYYAYTNWCAHQSGPVCEGPTSGFLEAEFDREEMETKTEYVREGEIVACPWHGWEFDLVTGECHSKPGVQLISHDVDVDDGELVVTV</sequence>
<reference evidence="7" key="1">
    <citation type="submission" date="2016-10" db="EMBL/GenBank/DDBJ databases">
        <authorList>
            <person name="Varghese N."/>
            <person name="Submissions S."/>
        </authorList>
    </citation>
    <scope>NUCLEOTIDE SEQUENCE [LARGE SCALE GENOMIC DNA]</scope>
    <source>
        <strain evidence="7">CGMCC 1.10118</strain>
    </source>
</reference>
<feature type="domain" description="Rieske" evidence="5">
    <location>
        <begin position="4"/>
        <end position="119"/>
    </location>
</feature>
<dbReference type="GO" id="GO:0051537">
    <property type="term" value="F:2 iron, 2 sulfur cluster binding"/>
    <property type="evidence" value="ECO:0007669"/>
    <property type="project" value="UniProtKB-KW"/>
</dbReference>
<dbReference type="PROSITE" id="PS51296">
    <property type="entry name" value="RIESKE"/>
    <property type="match status" value="1"/>
</dbReference>
<keyword evidence="2" id="KW-0479">Metal-binding</keyword>
<keyword evidence="6" id="KW-0560">Oxidoreductase</keyword>
<dbReference type="GO" id="GO:0046872">
    <property type="term" value="F:metal ion binding"/>
    <property type="evidence" value="ECO:0007669"/>
    <property type="project" value="UniProtKB-KW"/>
</dbReference>
<dbReference type="InterPro" id="IPR036922">
    <property type="entry name" value="Rieske_2Fe-2S_sf"/>
</dbReference>
<keyword evidence="6" id="KW-0223">Dioxygenase</keyword>
<organism evidence="6 7">
    <name type="scientific">Halobellus clavatus</name>
    <dbReference type="NCBI Taxonomy" id="660517"/>
    <lineage>
        <taxon>Archaea</taxon>
        <taxon>Methanobacteriati</taxon>
        <taxon>Methanobacteriota</taxon>
        <taxon>Stenosarchaea group</taxon>
        <taxon>Halobacteria</taxon>
        <taxon>Halobacteriales</taxon>
        <taxon>Haloferacaceae</taxon>
        <taxon>Halobellus</taxon>
    </lineage>
</organism>
<evidence type="ECO:0000256" key="3">
    <source>
        <dbReference type="ARBA" id="ARBA00023004"/>
    </source>
</evidence>
<evidence type="ECO:0000313" key="7">
    <source>
        <dbReference type="Proteomes" id="UP000199170"/>
    </source>
</evidence>
<dbReference type="Pfam" id="PF00355">
    <property type="entry name" value="Rieske"/>
    <property type="match status" value="1"/>
</dbReference>
<evidence type="ECO:0000313" key="6">
    <source>
        <dbReference type="EMBL" id="SDX77173.1"/>
    </source>
</evidence>
<dbReference type="STRING" id="660517.SAMN04487946_102233"/>
<keyword evidence="4" id="KW-0411">Iron-sulfur</keyword>
<dbReference type="AlphaFoldDB" id="A0A1H3EEM1"/>
<dbReference type="PANTHER" id="PTHR21496">
    <property type="entry name" value="FERREDOXIN-RELATED"/>
    <property type="match status" value="1"/>
</dbReference>
<protein>
    <submittedName>
        <fullName evidence="6">Ferredoxin subunit of nitrite reductase or a ring-hydroxylating dioxygenase</fullName>
    </submittedName>
</protein>
<dbReference type="SUPFAM" id="SSF50022">
    <property type="entry name" value="ISP domain"/>
    <property type="match status" value="1"/>
</dbReference>
<keyword evidence="3" id="KW-0408">Iron</keyword>
<proteinExistence type="predicted"/>
<evidence type="ECO:0000259" key="5">
    <source>
        <dbReference type="PROSITE" id="PS51296"/>
    </source>
</evidence>
<evidence type="ECO:0000256" key="4">
    <source>
        <dbReference type="ARBA" id="ARBA00023014"/>
    </source>
</evidence>
<dbReference type="Proteomes" id="UP000199170">
    <property type="component" value="Unassembled WGS sequence"/>
</dbReference>
<dbReference type="InterPro" id="IPR017941">
    <property type="entry name" value="Rieske_2Fe-2S"/>
</dbReference>
<keyword evidence="1" id="KW-0001">2Fe-2S</keyword>
<gene>
    <name evidence="6" type="ORF">SAMN04487946_102233</name>
</gene>